<keyword evidence="1" id="KW-0472">Membrane</keyword>
<dbReference type="Proteomes" id="UP001058514">
    <property type="component" value="Chromosome"/>
</dbReference>
<evidence type="ECO:0000313" key="2">
    <source>
        <dbReference type="EMBL" id="CUH97942.1"/>
    </source>
</evidence>
<dbReference type="Proteomes" id="UP000051326">
    <property type="component" value="Unassembled WGS sequence"/>
</dbReference>
<dbReference type="EMBL" id="CYSR01000002">
    <property type="protein sequence ID" value="CUH97942.1"/>
    <property type="molecule type" value="Genomic_DNA"/>
</dbReference>
<protein>
    <submittedName>
        <fullName evidence="3">Cytochrome C oxidase assembly protein</fullName>
    </submittedName>
</protein>
<name>A0A0P1H4V4_9RHOB</name>
<evidence type="ECO:0000313" key="5">
    <source>
        <dbReference type="Proteomes" id="UP001058514"/>
    </source>
</evidence>
<keyword evidence="5" id="KW-1185">Reference proteome</keyword>
<dbReference type="EMBL" id="CP081051">
    <property type="protein sequence ID" value="UWQ40485.1"/>
    <property type="molecule type" value="Genomic_DNA"/>
</dbReference>
<keyword evidence="1" id="KW-1133">Transmembrane helix</keyword>
<evidence type="ECO:0000313" key="3">
    <source>
        <dbReference type="EMBL" id="UWQ40485.1"/>
    </source>
</evidence>
<organism evidence="2 4">
    <name type="scientific">Leisingera aquaemixtae</name>
    <dbReference type="NCBI Taxonomy" id="1396826"/>
    <lineage>
        <taxon>Bacteria</taxon>
        <taxon>Pseudomonadati</taxon>
        <taxon>Pseudomonadota</taxon>
        <taxon>Alphaproteobacteria</taxon>
        <taxon>Rhodobacterales</taxon>
        <taxon>Roseobacteraceae</taxon>
        <taxon>Leisingera</taxon>
    </lineage>
</organism>
<dbReference type="AlphaFoldDB" id="A0A0P1H4V4"/>
<gene>
    <name evidence="3" type="ORF">K3718_13090</name>
    <name evidence="2" type="ORF">PHA8399_00045</name>
</gene>
<reference evidence="2 4" key="1">
    <citation type="submission" date="2015-09" db="EMBL/GenBank/DDBJ databases">
        <authorList>
            <consortium name="Swine Surveillance"/>
        </authorList>
    </citation>
    <scope>NUCLEOTIDE SEQUENCE [LARGE SCALE GENOMIC DNA]</scope>
    <source>
        <strain evidence="2 4">CECT 8399</strain>
    </source>
</reference>
<reference evidence="3" key="2">
    <citation type="submission" date="2021-08" db="EMBL/GenBank/DDBJ databases">
        <authorList>
            <person name="Nwanade C."/>
            <person name="Wang M."/>
            <person name="Masoudi A."/>
            <person name="Yu Z."/>
            <person name="Liu J."/>
        </authorList>
    </citation>
    <scope>NUCLEOTIDE SEQUENCE</scope>
    <source>
        <strain evidence="3">S166</strain>
    </source>
</reference>
<dbReference type="STRING" id="1396826.PHA8399_00045"/>
<evidence type="ECO:0000313" key="4">
    <source>
        <dbReference type="Proteomes" id="UP000051326"/>
    </source>
</evidence>
<sequence length="54" mass="5978">MALHKEHELHKRRSGRNMGVGILLAAFVVLILALTMVKVTSNGFSFPDTQAEQN</sequence>
<keyword evidence="1" id="KW-0812">Transmembrane</keyword>
<evidence type="ECO:0000256" key="1">
    <source>
        <dbReference type="SAM" id="Phobius"/>
    </source>
</evidence>
<accession>A0A0P1H4V4</accession>
<feature type="transmembrane region" description="Helical" evidence="1">
    <location>
        <begin position="20"/>
        <end position="37"/>
    </location>
</feature>
<proteinExistence type="predicted"/>
<dbReference type="RefSeq" id="WP_058284212.1">
    <property type="nucleotide sequence ID" value="NZ_CP081031.1"/>
</dbReference>